<dbReference type="AntiFam" id="ANF00142">
    <property type="entry name" value="Shadow ORF (opposite yadG)"/>
</dbReference>
<dbReference type="AlphaFoldDB" id="A0ABD3F3K0"/>
<reference evidence="1 2" key="1">
    <citation type="submission" date="2024-09" db="EMBL/GenBank/DDBJ databases">
        <title>Genome sequencing and assembly of Phytophthora oleae, isolate VK10A, causative agent of rot of olive drupes.</title>
        <authorList>
            <person name="Conti Taguali S."/>
            <person name="Riolo M."/>
            <person name="La Spada F."/>
            <person name="Cacciola S.O."/>
            <person name="Dionisio G."/>
        </authorList>
    </citation>
    <scope>NUCLEOTIDE SEQUENCE [LARGE SCALE GENOMIC DNA]</scope>
    <source>
        <strain evidence="1 2">VK10A</strain>
    </source>
</reference>
<keyword evidence="2" id="KW-1185">Reference proteome</keyword>
<gene>
    <name evidence="1" type="ORF">V7S43_013695</name>
</gene>
<accession>A0ABD3F3K0</accession>
<organism evidence="1 2">
    <name type="scientific">Phytophthora oleae</name>
    <dbReference type="NCBI Taxonomy" id="2107226"/>
    <lineage>
        <taxon>Eukaryota</taxon>
        <taxon>Sar</taxon>
        <taxon>Stramenopiles</taxon>
        <taxon>Oomycota</taxon>
        <taxon>Peronosporomycetes</taxon>
        <taxon>Peronosporales</taxon>
        <taxon>Peronosporaceae</taxon>
        <taxon>Phytophthora</taxon>
    </lineage>
</organism>
<dbReference type="Proteomes" id="UP001632037">
    <property type="component" value="Unassembled WGS sequence"/>
</dbReference>
<sequence>MPGDNWEKPAVLLAVGNIQASLDDVMLGLTTQTFGDMRVRAASIASHDVSGATLAKLSGPTEQDSFQNLSVMWMVGEQGWPLSMFVRPRDFVLLGASGVITCPNGDRIGCDLVQPAQLPQLPVLPKPMTRGKLMYGAMYKEQQDGTVDVYIQLYVETMGHILDAIVMNAMWIAVLGFWEAPRLVEEKKLQWWILNSMENPRQKRTGMWTDRSSCGVCKVKLRRNSRAPDGLPSANHTRAVCGTLLCTNCRIKRSFKVLTGRRKGPPTRSVHVVVCPACLILVREQSAAEVAWQQHQQRTLQANDSADSSRTTWGLLDDAMTPSWSPGRFSPSRKLRSAIRIVERAEARIVHKPRVDALQLDQLLVRALFRDLAAAHHTNLVRLADRRQSMSNDDRRTPLQRHHLVQSFLHHLLALRVQGTRGFVQQQDVRVLQDGTSDGDTLLLTTRQLLTLHTDLGIVAVREFGDESVRVGHLGSFLDLFLTGFGSETVGDVLSDSTDEQCGLLTDKTDLTPKPVEVEVTCINAIEQHLTFDGVVKPLNKGYTSTFTAAARSTECNSLSSFDSEVVVAEDSHLRSCWVPEEDVLELNLALKLVDSSTSFLE</sequence>
<dbReference type="PANTHER" id="PTHR13510">
    <property type="entry name" value="FYVE-FINGER-CONTAINING RAB5 EFFECTOR PROTEIN RABENOSYN-5-RELATED"/>
    <property type="match status" value="1"/>
</dbReference>
<protein>
    <submittedName>
        <fullName evidence="1">Uncharacterized protein</fullName>
    </submittedName>
</protein>
<dbReference type="InterPro" id="IPR052727">
    <property type="entry name" value="Rab4/Rab5_effector"/>
</dbReference>
<evidence type="ECO:0000313" key="2">
    <source>
        <dbReference type="Proteomes" id="UP001632037"/>
    </source>
</evidence>
<name>A0ABD3F3K0_9STRA</name>
<dbReference type="AntiFam" id="ANF00095">
    <property type="entry name" value="Shadow ORF (opposite ABC transporters)"/>
</dbReference>
<dbReference type="PANTHER" id="PTHR13510:SF44">
    <property type="entry name" value="RABENOSYN-5"/>
    <property type="match status" value="1"/>
</dbReference>
<evidence type="ECO:0000313" key="1">
    <source>
        <dbReference type="EMBL" id="KAL3661086.1"/>
    </source>
</evidence>
<proteinExistence type="predicted"/>
<comment type="caution">
    <text evidence="1">The sequence shown here is derived from an EMBL/GenBank/DDBJ whole genome shotgun (WGS) entry which is preliminary data.</text>
</comment>
<dbReference type="EMBL" id="JBIMZQ010000037">
    <property type="protein sequence ID" value="KAL3661086.1"/>
    <property type="molecule type" value="Genomic_DNA"/>
</dbReference>